<dbReference type="PANTHER" id="PTHR10000">
    <property type="entry name" value="PHOSPHOSERINE PHOSPHATASE"/>
    <property type="match status" value="1"/>
</dbReference>
<dbReference type="NCBIfam" id="TIGR00099">
    <property type="entry name" value="Cof-subfamily"/>
    <property type="match status" value="1"/>
</dbReference>
<keyword evidence="1" id="KW-0378">Hydrolase</keyword>
<sequence>MIRLIAADMDGTLLDDRGRLPEETFGLVSALRRHGVIFVASSGRRYRTLREFFAPVADQMDYVAALGSQVYADGHLLDREVFSTMDIGRLFRVCQALDCLHLVLYDERRTYLLDDQSRYVRELDKDLPRAERLFDPPSPDVSIIKAAVCYDRHEDIMDMVYILERELGDRFSFMPSGSTWIDVTPSQVSKATGLEQVMRYWGIDPQEVVAFGDSMNDYAMLRFVGHPYVMGNARPALKQIACRVVGTNEEHAVQREMRRLLEDLS</sequence>
<evidence type="ECO:0000313" key="2">
    <source>
        <dbReference type="Proteomes" id="UP001332931"/>
    </source>
</evidence>
<dbReference type="Gene3D" id="3.30.1240.10">
    <property type="match status" value="1"/>
</dbReference>
<proteinExistence type="predicted"/>
<dbReference type="SFLD" id="SFLDS00003">
    <property type="entry name" value="Haloacid_Dehalogenase"/>
    <property type="match status" value="1"/>
</dbReference>
<organism evidence="1 2">
    <name type="scientific">Olsenella absiana</name>
    <dbReference type="NCBI Taxonomy" id="3115222"/>
    <lineage>
        <taxon>Bacteria</taxon>
        <taxon>Bacillati</taxon>
        <taxon>Actinomycetota</taxon>
        <taxon>Coriobacteriia</taxon>
        <taxon>Coriobacteriales</taxon>
        <taxon>Atopobiaceae</taxon>
        <taxon>Olsenella</taxon>
    </lineage>
</organism>
<dbReference type="Pfam" id="PF08282">
    <property type="entry name" value="Hydrolase_3"/>
    <property type="match status" value="1"/>
</dbReference>
<dbReference type="EMBL" id="JAZGJQ010000011">
    <property type="protein sequence ID" value="MEE6147995.1"/>
    <property type="molecule type" value="Genomic_DNA"/>
</dbReference>
<dbReference type="PROSITE" id="PS01229">
    <property type="entry name" value="COF_2"/>
    <property type="match status" value="1"/>
</dbReference>
<dbReference type="SUPFAM" id="SSF56784">
    <property type="entry name" value="HAD-like"/>
    <property type="match status" value="1"/>
</dbReference>
<dbReference type="PANTHER" id="PTHR10000:SF8">
    <property type="entry name" value="HAD SUPERFAMILY HYDROLASE-LIKE, TYPE 3"/>
    <property type="match status" value="1"/>
</dbReference>
<comment type="caution">
    <text evidence="1">The sequence shown here is derived from an EMBL/GenBank/DDBJ whole genome shotgun (WGS) entry which is preliminary data.</text>
</comment>
<evidence type="ECO:0000313" key="1">
    <source>
        <dbReference type="EMBL" id="MEE6147995.1"/>
    </source>
</evidence>
<dbReference type="InterPro" id="IPR036412">
    <property type="entry name" value="HAD-like_sf"/>
</dbReference>
<dbReference type="SFLD" id="SFLDG01140">
    <property type="entry name" value="C2.B:_Phosphomannomutase_and_P"/>
    <property type="match status" value="1"/>
</dbReference>
<dbReference type="InterPro" id="IPR006379">
    <property type="entry name" value="HAD-SF_hydro_IIB"/>
</dbReference>
<protein>
    <submittedName>
        <fullName evidence="1">HAD family hydrolase</fullName>
        <ecNumber evidence="1">3.1.3.-</ecNumber>
    </submittedName>
</protein>
<reference evidence="1 2" key="1">
    <citation type="submission" date="2024-01" db="EMBL/GenBank/DDBJ databases">
        <title>Description of Olsenella sp. nov., isolated from pig feces.</title>
        <authorList>
            <person name="Chang Y.-H."/>
        </authorList>
    </citation>
    <scope>NUCLEOTIDE SEQUENCE [LARGE SCALE GENOMIC DNA]</scope>
    <source>
        <strain evidence="1 2">YH-ols2223</strain>
    </source>
</reference>
<accession>A0ABU7RBK6</accession>
<dbReference type="CDD" id="cd07518">
    <property type="entry name" value="HAD_YbiV-Like"/>
    <property type="match status" value="1"/>
</dbReference>
<dbReference type="GO" id="GO:0016787">
    <property type="term" value="F:hydrolase activity"/>
    <property type="evidence" value="ECO:0007669"/>
    <property type="project" value="UniProtKB-KW"/>
</dbReference>
<dbReference type="EC" id="3.1.3.-" evidence="1"/>
<dbReference type="NCBIfam" id="TIGR01484">
    <property type="entry name" value="HAD-SF-IIB"/>
    <property type="match status" value="1"/>
</dbReference>
<dbReference type="Proteomes" id="UP001332931">
    <property type="component" value="Unassembled WGS sequence"/>
</dbReference>
<keyword evidence="2" id="KW-1185">Reference proteome</keyword>
<dbReference type="Gene3D" id="3.40.50.1000">
    <property type="entry name" value="HAD superfamily/HAD-like"/>
    <property type="match status" value="1"/>
</dbReference>
<dbReference type="InterPro" id="IPR000150">
    <property type="entry name" value="Cof"/>
</dbReference>
<name>A0ABU7RBK6_9ACTN</name>
<dbReference type="InterPro" id="IPR023214">
    <property type="entry name" value="HAD_sf"/>
</dbReference>
<gene>
    <name evidence="1" type="ORF">VXJ25_08385</name>
</gene>
<dbReference type="RefSeq" id="WP_330958760.1">
    <property type="nucleotide sequence ID" value="NZ_JAZGJQ010000011.1"/>
</dbReference>